<accession>A0AAV5JLH2</accession>
<sequence>MVVVIFGENPVRLASVLANLWKNDPNDEFTLNL</sequence>
<dbReference type="AlphaFoldDB" id="A0AAV5JLH2"/>
<proteinExistence type="predicted"/>
<dbReference type="Proteomes" id="UP001054252">
    <property type="component" value="Unassembled WGS sequence"/>
</dbReference>
<reference evidence="1 2" key="1">
    <citation type="journal article" date="2021" name="Commun. Biol.">
        <title>The genome of Shorea leprosula (Dipterocarpaceae) highlights the ecological relevance of drought in aseasonal tropical rainforests.</title>
        <authorList>
            <person name="Ng K.K.S."/>
            <person name="Kobayashi M.J."/>
            <person name="Fawcett J.A."/>
            <person name="Hatakeyama M."/>
            <person name="Paape T."/>
            <person name="Ng C.H."/>
            <person name="Ang C.C."/>
            <person name="Tnah L.H."/>
            <person name="Lee C.T."/>
            <person name="Nishiyama T."/>
            <person name="Sese J."/>
            <person name="O'Brien M.J."/>
            <person name="Copetti D."/>
            <person name="Mohd Noor M.I."/>
            <person name="Ong R.C."/>
            <person name="Putra M."/>
            <person name="Sireger I.Z."/>
            <person name="Indrioko S."/>
            <person name="Kosugi Y."/>
            <person name="Izuno A."/>
            <person name="Isagi Y."/>
            <person name="Lee S.L."/>
            <person name="Shimizu K.K."/>
        </authorList>
    </citation>
    <scope>NUCLEOTIDE SEQUENCE [LARGE SCALE GENOMIC DNA]</scope>
    <source>
        <strain evidence="1">214</strain>
    </source>
</reference>
<organism evidence="1 2">
    <name type="scientific">Rubroshorea leprosula</name>
    <dbReference type="NCBI Taxonomy" id="152421"/>
    <lineage>
        <taxon>Eukaryota</taxon>
        <taxon>Viridiplantae</taxon>
        <taxon>Streptophyta</taxon>
        <taxon>Embryophyta</taxon>
        <taxon>Tracheophyta</taxon>
        <taxon>Spermatophyta</taxon>
        <taxon>Magnoliopsida</taxon>
        <taxon>eudicotyledons</taxon>
        <taxon>Gunneridae</taxon>
        <taxon>Pentapetalae</taxon>
        <taxon>rosids</taxon>
        <taxon>malvids</taxon>
        <taxon>Malvales</taxon>
        <taxon>Dipterocarpaceae</taxon>
        <taxon>Rubroshorea</taxon>
    </lineage>
</organism>
<evidence type="ECO:0000313" key="1">
    <source>
        <dbReference type="EMBL" id="GKV11260.1"/>
    </source>
</evidence>
<protein>
    <submittedName>
        <fullName evidence="1">Uncharacterized protein</fullName>
    </submittedName>
</protein>
<comment type="caution">
    <text evidence="1">The sequence shown here is derived from an EMBL/GenBank/DDBJ whole genome shotgun (WGS) entry which is preliminary data.</text>
</comment>
<evidence type="ECO:0000313" key="2">
    <source>
        <dbReference type="Proteomes" id="UP001054252"/>
    </source>
</evidence>
<name>A0AAV5JLH2_9ROSI</name>
<gene>
    <name evidence="1" type="ORF">SLEP1_g22526</name>
</gene>
<keyword evidence="2" id="KW-1185">Reference proteome</keyword>
<dbReference type="EMBL" id="BPVZ01000034">
    <property type="protein sequence ID" value="GKV11260.1"/>
    <property type="molecule type" value="Genomic_DNA"/>
</dbReference>